<keyword evidence="2" id="KW-1133">Transmembrane helix</keyword>
<evidence type="ECO:0000313" key="4">
    <source>
        <dbReference type="Proteomes" id="UP000652354"/>
    </source>
</evidence>
<keyword evidence="2" id="KW-0472">Membrane</keyword>
<comment type="caution">
    <text evidence="3">The sequence shown here is derived from an EMBL/GenBank/DDBJ whole genome shotgun (WGS) entry which is preliminary data.</text>
</comment>
<dbReference type="RefSeq" id="WP_203653518.1">
    <property type="nucleotide sequence ID" value="NZ_BONR01000001.1"/>
</dbReference>
<protein>
    <submittedName>
        <fullName evidence="3">Uncharacterized protein</fullName>
    </submittedName>
</protein>
<feature type="region of interest" description="Disordered" evidence="1">
    <location>
        <begin position="376"/>
        <end position="406"/>
    </location>
</feature>
<name>A0A919Q109_9MICO</name>
<organism evidence="3 4">
    <name type="scientific">Demequina activiva</name>
    <dbReference type="NCBI Taxonomy" id="1582364"/>
    <lineage>
        <taxon>Bacteria</taxon>
        <taxon>Bacillati</taxon>
        <taxon>Actinomycetota</taxon>
        <taxon>Actinomycetes</taxon>
        <taxon>Micrococcales</taxon>
        <taxon>Demequinaceae</taxon>
        <taxon>Demequina</taxon>
    </lineage>
</organism>
<evidence type="ECO:0000313" key="3">
    <source>
        <dbReference type="EMBL" id="GIG54049.1"/>
    </source>
</evidence>
<sequence>MTDDLRDLLARAGRDEASAARREDFHGAFGDAVRGRVRRRRAVRAAGVGSVAAVSVGAIAFGAVRLPGMTDAGPLSSGDCPPGTVASSASAGATGAPALEWSVAPPVSVEFDGKTYTVSSTSGASAELFVEDGRLSVSDLGGESELREQDGTYTIELSDGMLVRAELDTDSGELIAWADGEDAPSAVIEVDAAAPDVVCVTPEPSPPSEAAVNACVDGRWHIDAEVLRPDLVYGVTNTEDPDSQASSTPGVAIQPMLLDQRVITVVLDAGTGEPLAMLEAAEPEQELLVRLSEGDALRVAKNGDGTFAFQLLDGRWMTVTDDDGPWNGQDVVALSGQMPRAVSASAAPDDGLAWTDLARELADDFDLEWPESPWVCDAAGSVDDGTDGATTSPSPAPSPSPGIDPAAASSPYQCGYVFETAERRTSEWAVTNAQWRDGDAVWTMLEDWYGGSLRSFLVEPSGPAATFDADGTFFDARGAMPGNGGLGSDSGDGIFHDVWQYDGMGSQSLTFVAALDGRVIAVADPTPQPSGMLVDKNEADAPTSAVLLDASALVPCPSVSPDQVAEADIVAVTAAAARDDEGAIEVQYAWETMGRP</sequence>
<dbReference type="EMBL" id="BONR01000001">
    <property type="protein sequence ID" value="GIG54049.1"/>
    <property type="molecule type" value="Genomic_DNA"/>
</dbReference>
<proteinExistence type="predicted"/>
<gene>
    <name evidence="3" type="ORF">Dac01nite_08010</name>
</gene>
<keyword evidence="4" id="KW-1185">Reference proteome</keyword>
<reference evidence="3" key="1">
    <citation type="submission" date="2021-01" db="EMBL/GenBank/DDBJ databases">
        <title>Whole genome shotgun sequence of Demequina activiva NBRC 110675.</title>
        <authorList>
            <person name="Komaki H."/>
            <person name="Tamura T."/>
        </authorList>
    </citation>
    <scope>NUCLEOTIDE SEQUENCE</scope>
    <source>
        <strain evidence="3">NBRC 110675</strain>
    </source>
</reference>
<dbReference type="Proteomes" id="UP000652354">
    <property type="component" value="Unassembled WGS sequence"/>
</dbReference>
<accession>A0A919Q109</accession>
<keyword evidence="2" id="KW-0812">Transmembrane</keyword>
<evidence type="ECO:0000256" key="1">
    <source>
        <dbReference type="SAM" id="MobiDB-lite"/>
    </source>
</evidence>
<feature type="transmembrane region" description="Helical" evidence="2">
    <location>
        <begin position="42"/>
        <end position="64"/>
    </location>
</feature>
<dbReference type="AlphaFoldDB" id="A0A919Q109"/>
<evidence type="ECO:0000256" key="2">
    <source>
        <dbReference type="SAM" id="Phobius"/>
    </source>
</evidence>